<protein>
    <recommendedName>
        <fullName evidence="3">Tetratricopeptide repeat protein</fullName>
    </recommendedName>
</protein>
<name>A0A840A1E9_9CAUL</name>
<accession>A0A840A1E9</accession>
<dbReference type="RefSeq" id="WP_183774637.1">
    <property type="nucleotide sequence ID" value="NZ_JACIDK010000004.1"/>
</dbReference>
<dbReference type="EMBL" id="JACIDK010000004">
    <property type="protein sequence ID" value="MBB3892426.1"/>
    <property type="molecule type" value="Genomic_DNA"/>
</dbReference>
<dbReference type="Proteomes" id="UP000530564">
    <property type="component" value="Unassembled WGS sequence"/>
</dbReference>
<reference evidence="1 2" key="1">
    <citation type="submission" date="2020-08" db="EMBL/GenBank/DDBJ databases">
        <title>Genomic Encyclopedia of Type Strains, Phase IV (KMG-IV): sequencing the most valuable type-strain genomes for metagenomic binning, comparative biology and taxonomic classification.</title>
        <authorList>
            <person name="Goeker M."/>
        </authorList>
    </citation>
    <scope>NUCLEOTIDE SEQUENCE [LARGE SCALE GENOMIC DNA]</scope>
    <source>
        <strain evidence="1 2">DSM 21793</strain>
    </source>
</reference>
<proteinExistence type="predicted"/>
<sequence>MFEFGRELKRLFGADAVNAPRDGLTGGDASLLELLDLRMIAEEGRAADIAAGRVGAKDKAQRRLESAIVWREVARRSGDAAILRKAAATAEAAAEAFDRDRRPDGWARARCEQAFCAMLGAELFGDDGLNAAADVAFREARAAARGGLSLPLADIGIAAIEAREQMAVGDALAARAAAQRFAAPIAGLQSLTRRCRAARLLAVEARLVLADILIGWGARLRDDDILAAGRKEAERAAEGLDPAYEPLSWARAAALRGQAMALQGENAGEVDVLAQAVSALADVVGELSREHSPLDWARVQTSLAQGLQAMGEAGASERAYEQAVTCYDRAAHVLKSTPGLSLRAFGASNRALCLARSAELSGDLTVLDAAEAAFKIELAAISAKREPAAWALLQVNLARLYEARMDITGLDRGERASAAMALNAALDVFGELGLRSLSVIAADALERLANAVPVRPAP</sequence>
<keyword evidence="2" id="KW-1185">Reference proteome</keyword>
<evidence type="ECO:0000313" key="2">
    <source>
        <dbReference type="Proteomes" id="UP000530564"/>
    </source>
</evidence>
<gene>
    <name evidence="1" type="ORF">GGQ61_003159</name>
</gene>
<organism evidence="1 2">
    <name type="scientific">Phenylobacterium haematophilum</name>
    <dbReference type="NCBI Taxonomy" id="98513"/>
    <lineage>
        <taxon>Bacteria</taxon>
        <taxon>Pseudomonadati</taxon>
        <taxon>Pseudomonadota</taxon>
        <taxon>Alphaproteobacteria</taxon>
        <taxon>Caulobacterales</taxon>
        <taxon>Caulobacteraceae</taxon>
        <taxon>Phenylobacterium</taxon>
    </lineage>
</organism>
<evidence type="ECO:0000313" key="1">
    <source>
        <dbReference type="EMBL" id="MBB3892426.1"/>
    </source>
</evidence>
<dbReference type="AlphaFoldDB" id="A0A840A1E9"/>
<evidence type="ECO:0008006" key="3">
    <source>
        <dbReference type="Google" id="ProtNLM"/>
    </source>
</evidence>
<comment type="caution">
    <text evidence="1">The sequence shown here is derived from an EMBL/GenBank/DDBJ whole genome shotgun (WGS) entry which is preliminary data.</text>
</comment>